<proteinExistence type="predicted"/>
<comment type="caution">
    <text evidence="2">The sequence shown here is derived from an EMBL/GenBank/DDBJ whole genome shotgun (WGS) entry which is preliminary data.</text>
</comment>
<dbReference type="Gene3D" id="1.10.260.40">
    <property type="entry name" value="lambda repressor-like DNA-binding domains"/>
    <property type="match status" value="1"/>
</dbReference>
<gene>
    <name evidence="2" type="ORF">GCM10010191_81730</name>
</gene>
<evidence type="ECO:0000313" key="2">
    <source>
        <dbReference type="EMBL" id="GAA2451298.1"/>
    </source>
</evidence>
<dbReference type="InterPro" id="IPR043917">
    <property type="entry name" value="DUF5753"/>
</dbReference>
<dbReference type="PROSITE" id="PS50943">
    <property type="entry name" value="HTH_CROC1"/>
    <property type="match status" value="1"/>
</dbReference>
<reference evidence="2 3" key="1">
    <citation type="journal article" date="2019" name="Int. J. Syst. Evol. Microbiol.">
        <title>The Global Catalogue of Microorganisms (GCM) 10K type strain sequencing project: providing services to taxonomists for standard genome sequencing and annotation.</title>
        <authorList>
            <consortium name="The Broad Institute Genomics Platform"/>
            <consortium name="The Broad Institute Genome Sequencing Center for Infectious Disease"/>
            <person name="Wu L."/>
            <person name="Ma J."/>
        </authorList>
    </citation>
    <scope>NUCLEOTIDE SEQUENCE [LARGE SCALE GENOMIC DNA]</scope>
    <source>
        <strain evidence="2 3">JCM 3325</strain>
    </source>
</reference>
<evidence type="ECO:0000259" key="1">
    <source>
        <dbReference type="PROSITE" id="PS50943"/>
    </source>
</evidence>
<feature type="domain" description="HTH cro/C1-type" evidence="1">
    <location>
        <begin position="21"/>
        <end position="53"/>
    </location>
</feature>
<keyword evidence="3" id="KW-1185">Reference proteome</keyword>
<accession>A0ABN3K8D8</accession>
<dbReference type="RefSeq" id="WP_344596638.1">
    <property type="nucleotide sequence ID" value="NZ_BAAARW010000038.1"/>
</dbReference>
<protein>
    <recommendedName>
        <fullName evidence="1">HTH cro/C1-type domain-containing protein</fullName>
    </recommendedName>
</protein>
<dbReference type="Pfam" id="PF19054">
    <property type="entry name" value="DUF5753"/>
    <property type="match status" value="1"/>
</dbReference>
<dbReference type="CDD" id="cd00093">
    <property type="entry name" value="HTH_XRE"/>
    <property type="match status" value="1"/>
</dbReference>
<sequence length="271" mass="31152">MAAVESLDLDNDIWHWIAAELRFWREREELSLSAMAEIMGCNKPYVSNVEHGRPTHRMNDRHAKAIDQHFCLGEHFQRMVRYARAGHDPDWFRAHVIYEQRASVIKIYEAQVIPGLLQTPDYARALLTAGRADDVEAWTQRRMERQAVLTKQNRPELWVIMSQNVLDWPVGGTTVMREQLTKLLELDELTNVTVRVLPRSVGAHVALEGSFKVITVQEGDVTYMEACGGGRTTLDPNEVTERRVRFDRIGADALPRGQSLDLIRQTMESYR</sequence>
<dbReference type="SUPFAM" id="SSF47413">
    <property type="entry name" value="lambda repressor-like DNA-binding domains"/>
    <property type="match status" value="1"/>
</dbReference>
<dbReference type="InterPro" id="IPR001387">
    <property type="entry name" value="Cro/C1-type_HTH"/>
</dbReference>
<organism evidence="2 3">
    <name type="scientific">Actinomadura vinacea</name>
    <dbReference type="NCBI Taxonomy" id="115336"/>
    <lineage>
        <taxon>Bacteria</taxon>
        <taxon>Bacillati</taxon>
        <taxon>Actinomycetota</taxon>
        <taxon>Actinomycetes</taxon>
        <taxon>Streptosporangiales</taxon>
        <taxon>Thermomonosporaceae</taxon>
        <taxon>Actinomadura</taxon>
    </lineage>
</organism>
<dbReference type="EMBL" id="BAAARW010000038">
    <property type="protein sequence ID" value="GAA2451298.1"/>
    <property type="molecule type" value="Genomic_DNA"/>
</dbReference>
<evidence type="ECO:0000313" key="3">
    <source>
        <dbReference type="Proteomes" id="UP001501231"/>
    </source>
</evidence>
<dbReference type="Proteomes" id="UP001501231">
    <property type="component" value="Unassembled WGS sequence"/>
</dbReference>
<name>A0ABN3K8D8_9ACTN</name>
<dbReference type="InterPro" id="IPR010982">
    <property type="entry name" value="Lambda_DNA-bd_dom_sf"/>
</dbReference>